<feature type="region of interest" description="Disordered" evidence="6">
    <location>
        <begin position="103"/>
        <end position="126"/>
    </location>
</feature>
<proteinExistence type="predicted"/>
<evidence type="ECO:0000256" key="6">
    <source>
        <dbReference type="SAM" id="MobiDB-lite"/>
    </source>
</evidence>
<dbReference type="Proteomes" id="UP001153321">
    <property type="component" value="Chromosome 19"/>
</dbReference>
<comment type="subcellular location">
    <subcellularLocation>
        <location evidence="1">Nucleus</location>
    </subcellularLocation>
</comment>
<accession>A0A9P0I5F0</accession>
<evidence type="ECO:0000256" key="1">
    <source>
        <dbReference type="ARBA" id="ARBA00004123"/>
    </source>
</evidence>
<dbReference type="SMART" id="SM01025">
    <property type="entry name" value="BEN"/>
    <property type="match status" value="1"/>
</dbReference>
<evidence type="ECO:0000256" key="4">
    <source>
        <dbReference type="ARBA" id="ARBA00023163"/>
    </source>
</evidence>
<feature type="compositionally biased region" description="Polar residues" evidence="6">
    <location>
        <begin position="162"/>
        <end position="173"/>
    </location>
</feature>
<protein>
    <recommendedName>
        <fullName evidence="7">BEN domain-containing protein</fullName>
    </recommendedName>
</protein>
<dbReference type="InterPro" id="IPR037496">
    <property type="entry name" value="BEND6-like"/>
</dbReference>
<keyword evidence="5" id="KW-0539">Nucleus</keyword>
<dbReference type="PANTHER" id="PTHR35346">
    <property type="entry name" value="BEN DOMAIN-CONTAINING PROTEIN 6"/>
    <property type="match status" value="1"/>
</dbReference>
<feature type="region of interest" description="Disordered" evidence="6">
    <location>
        <begin position="458"/>
        <end position="478"/>
    </location>
</feature>
<dbReference type="GO" id="GO:0003677">
    <property type="term" value="F:DNA binding"/>
    <property type="evidence" value="ECO:0007669"/>
    <property type="project" value="InterPro"/>
</dbReference>
<evidence type="ECO:0000259" key="7">
    <source>
        <dbReference type="PROSITE" id="PS51457"/>
    </source>
</evidence>
<reference evidence="8" key="1">
    <citation type="submission" date="2022-02" db="EMBL/GenBank/DDBJ databases">
        <authorList>
            <person name="King R."/>
        </authorList>
    </citation>
    <scope>NUCLEOTIDE SEQUENCE</scope>
</reference>
<gene>
    <name evidence="8" type="ORF">SPLIT_LOCUS4585</name>
</gene>
<evidence type="ECO:0000313" key="8">
    <source>
        <dbReference type="EMBL" id="CAH1639228.1"/>
    </source>
</evidence>
<dbReference type="GO" id="GO:0045666">
    <property type="term" value="P:positive regulation of neuron differentiation"/>
    <property type="evidence" value="ECO:0007669"/>
    <property type="project" value="InterPro"/>
</dbReference>
<keyword evidence="4" id="KW-0804">Transcription</keyword>
<dbReference type="Pfam" id="PF10523">
    <property type="entry name" value="BEN"/>
    <property type="match status" value="1"/>
</dbReference>
<dbReference type="InterPro" id="IPR018379">
    <property type="entry name" value="BEN_domain"/>
</dbReference>
<dbReference type="PANTHER" id="PTHR35346:SF1">
    <property type="entry name" value="BEN DOMAIN-CONTAINING PROTEIN 6"/>
    <property type="match status" value="1"/>
</dbReference>
<feature type="compositionally biased region" description="Acidic residues" evidence="6">
    <location>
        <begin position="270"/>
        <end position="279"/>
    </location>
</feature>
<evidence type="ECO:0000313" key="9">
    <source>
        <dbReference type="Proteomes" id="UP001153321"/>
    </source>
</evidence>
<feature type="region of interest" description="Disordered" evidence="6">
    <location>
        <begin position="151"/>
        <end position="184"/>
    </location>
</feature>
<feature type="region of interest" description="Disordered" evidence="6">
    <location>
        <begin position="239"/>
        <end position="279"/>
    </location>
</feature>
<keyword evidence="9" id="KW-1185">Reference proteome</keyword>
<name>A0A9P0I5F0_SPOLI</name>
<evidence type="ECO:0000256" key="2">
    <source>
        <dbReference type="ARBA" id="ARBA00022491"/>
    </source>
</evidence>
<organism evidence="8 9">
    <name type="scientific">Spodoptera littoralis</name>
    <name type="common">Egyptian cotton leafworm</name>
    <dbReference type="NCBI Taxonomy" id="7109"/>
    <lineage>
        <taxon>Eukaryota</taxon>
        <taxon>Metazoa</taxon>
        <taxon>Ecdysozoa</taxon>
        <taxon>Arthropoda</taxon>
        <taxon>Hexapoda</taxon>
        <taxon>Insecta</taxon>
        <taxon>Pterygota</taxon>
        <taxon>Neoptera</taxon>
        <taxon>Endopterygota</taxon>
        <taxon>Lepidoptera</taxon>
        <taxon>Glossata</taxon>
        <taxon>Ditrysia</taxon>
        <taxon>Noctuoidea</taxon>
        <taxon>Noctuidae</taxon>
        <taxon>Amphipyrinae</taxon>
        <taxon>Spodoptera</taxon>
    </lineage>
</organism>
<dbReference type="PROSITE" id="PS51457">
    <property type="entry name" value="BEN"/>
    <property type="match status" value="1"/>
</dbReference>
<dbReference type="AlphaFoldDB" id="A0A9P0I5F0"/>
<dbReference type="GO" id="GO:0005634">
    <property type="term" value="C:nucleus"/>
    <property type="evidence" value="ECO:0007669"/>
    <property type="project" value="UniProtKB-SubCell"/>
</dbReference>
<evidence type="ECO:0000256" key="3">
    <source>
        <dbReference type="ARBA" id="ARBA00023015"/>
    </source>
</evidence>
<feature type="domain" description="BEN" evidence="7">
    <location>
        <begin position="358"/>
        <end position="454"/>
    </location>
</feature>
<evidence type="ECO:0000256" key="5">
    <source>
        <dbReference type="ARBA" id="ARBA00023242"/>
    </source>
</evidence>
<keyword evidence="2" id="KW-0678">Repressor</keyword>
<keyword evidence="3" id="KW-0805">Transcription regulation</keyword>
<dbReference type="Gene3D" id="1.10.10.2590">
    <property type="entry name" value="BEN domain"/>
    <property type="match status" value="1"/>
</dbReference>
<dbReference type="EMBL" id="LR824550">
    <property type="protein sequence ID" value="CAH1639228.1"/>
    <property type="molecule type" value="Genomic_DNA"/>
</dbReference>
<dbReference type="GO" id="GO:0045746">
    <property type="term" value="P:negative regulation of Notch signaling pathway"/>
    <property type="evidence" value="ECO:0007669"/>
    <property type="project" value="InterPro"/>
</dbReference>
<feature type="compositionally biased region" description="Basic and acidic residues" evidence="6">
    <location>
        <begin position="256"/>
        <end position="269"/>
    </location>
</feature>
<dbReference type="GO" id="GO:0003714">
    <property type="term" value="F:transcription corepressor activity"/>
    <property type="evidence" value="ECO:0007669"/>
    <property type="project" value="InterPro"/>
</dbReference>
<sequence>MRCGNSKMIRSTSGDSSRNIMKWVLVQWPTKKRDIVHMRSILCPTEKVEVGRYVNLHWAGRENTALVVALSHDREMLENMMKKRSKSPVPGPSWSRTMEEIDRDYSPSASSLKPSDDETTSLADSDEDIQEIRKRKIIDRKRRLLKRLSMENLVTPKHRSTPIKSRSESSINTLRRKNVKSQDGRINTGRTLATAVTFNQKYRILRREDYPDHINSLITSFECLINLYIEHIKNLSPNARLEESPEPPQNESPEAPQRHESSESSKSSEEDHEDDFDGSDVEVLITNKFSKVLNKEIHRMKPDKNVTHQTIEKSIKRITDKIKRSQAIVEFKDDEESENINTAVEPTDQPDKEWIGIGSGKTLVHKDKFKNVNWKSYTIATRSLLLAVFPRRILATHSLTGKKSPAFLHKPAKMSLDPQVVSDVVSEIMYKFRVEESLVRAIITTKCSDEAKMLKIRHDKSEDDLENIPPPANDDKNA</sequence>